<dbReference type="Proteomes" id="UP001148312">
    <property type="component" value="Unassembled WGS sequence"/>
</dbReference>
<accession>A0A9X0BYC1</accession>
<reference evidence="1" key="2">
    <citation type="journal article" date="2023" name="IMA Fungus">
        <title>Comparative genomic study of the Penicillium genus elucidates a diverse pangenome and 15 lateral gene transfer events.</title>
        <authorList>
            <person name="Petersen C."/>
            <person name="Sorensen T."/>
            <person name="Nielsen M.R."/>
            <person name="Sondergaard T.E."/>
            <person name="Sorensen J.L."/>
            <person name="Fitzpatrick D.A."/>
            <person name="Frisvad J.C."/>
            <person name="Nielsen K.L."/>
        </authorList>
    </citation>
    <scope>NUCLEOTIDE SEQUENCE</scope>
    <source>
        <strain evidence="1">IBT 30728</strain>
    </source>
</reference>
<evidence type="ECO:0000313" key="1">
    <source>
        <dbReference type="EMBL" id="KAJ5489389.1"/>
    </source>
</evidence>
<sequence>MSPSVLSPAHVAFKTLDGEDGLLVIKGVWTPTEGMTELHVSSLRADPFFAPPKAVKALVSKIWG</sequence>
<proteinExistence type="predicted"/>
<protein>
    <submittedName>
        <fullName evidence="1">Uncharacterized protein</fullName>
    </submittedName>
</protein>
<organism evidence="1 2">
    <name type="scientific">Penicillium diatomitis</name>
    <dbReference type="NCBI Taxonomy" id="2819901"/>
    <lineage>
        <taxon>Eukaryota</taxon>
        <taxon>Fungi</taxon>
        <taxon>Dikarya</taxon>
        <taxon>Ascomycota</taxon>
        <taxon>Pezizomycotina</taxon>
        <taxon>Eurotiomycetes</taxon>
        <taxon>Eurotiomycetidae</taxon>
        <taxon>Eurotiales</taxon>
        <taxon>Aspergillaceae</taxon>
        <taxon>Penicillium</taxon>
    </lineage>
</organism>
<dbReference type="AlphaFoldDB" id="A0A9X0BYC1"/>
<comment type="caution">
    <text evidence="1">The sequence shown here is derived from an EMBL/GenBank/DDBJ whole genome shotgun (WGS) entry which is preliminary data.</text>
</comment>
<gene>
    <name evidence="1" type="ORF">N7539_004279</name>
</gene>
<dbReference type="EMBL" id="JAPWDQ010000004">
    <property type="protein sequence ID" value="KAJ5489389.1"/>
    <property type="molecule type" value="Genomic_DNA"/>
</dbReference>
<dbReference type="RefSeq" id="XP_056791422.1">
    <property type="nucleotide sequence ID" value="XM_056933881.1"/>
</dbReference>
<reference evidence="1" key="1">
    <citation type="submission" date="2022-12" db="EMBL/GenBank/DDBJ databases">
        <authorList>
            <person name="Petersen C."/>
        </authorList>
    </citation>
    <scope>NUCLEOTIDE SEQUENCE</scope>
    <source>
        <strain evidence="1">IBT 30728</strain>
    </source>
</reference>
<name>A0A9X0BYC1_9EURO</name>
<dbReference type="GeneID" id="81624130"/>
<keyword evidence="2" id="KW-1185">Reference proteome</keyword>
<evidence type="ECO:0000313" key="2">
    <source>
        <dbReference type="Proteomes" id="UP001148312"/>
    </source>
</evidence>